<dbReference type="PANTHER" id="PTHR22953:SF153">
    <property type="entry name" value="PURPLE ACID PHOSPHATASE"/>
    <property type="match status" value="1"/>
</dbReference>
<sequence length="497" mass="52309">MPCRCHVTRRDLLRWSALVAAAPLVACSDQDEPVARATAAATTAGVDPRTVSPVNLELVTLTETSAVITWYTGIPGTDDGTKRMLPKPADGQISYGTSPSRLTMTAHDKGGLTPYHYVELTGLEPGQTYYYRAASAGKPATPTPLPLVNGNAAGTAAPASADSPFTFTTPQPPPGRHLFSIALCNDLHLGETVAGLVGGTSITGISQAPGLPRYPEIMLEGLVAEATARGADHLLAAGDISSEAAPTDVTRARTLLDRFGTYRQDYFVARGNHDRAHAGAAYAGCGTGEWQGDDCFRDDFFGGSAPTYFSHDLHGLHVVGLDTYDKAGNGGDAGGMSAAQQSWLAADLKAHRDQPTIVFGHHPLVVEGTPFGGGASSMLDATQATQLLATYASTPGVFLHHAGHTHRNHRTVSPAAPGVVLQEVSAAKEYPGGFSLLRVHAGGYALNFYKSRTDLAREWSERSRQELAGLWPQFSLGASVSDRNSVTARDLSGLKPA</sequence>
<dbReference type="Gene3D" id="3.60.21.10">
    <property type="match status" value="1"/>
</dbReference>
<dbReference type="Pfam" id="PF16656">
    <property type="entry name" value="Pur_ac_phosph_N"/>
    <property type="match status" value="1"/>
</dbReference>
<dbReference type="CDD" id="cd00063">
    <property type="entry name" value="FN3"/>
    <property type="match status" value="1"/>
</dbReference>
<dbReference type="InterPro" id="IPR015914">
    <property type="entry name" value="PAPs_N"/>
</dbReference>
<dbReference type="SUPFAM" id="SSF56300">
    <property type="entry name" value="Metallo-dependent phosphatases"/>
    <property type="match status" value="1"/>
</dbReference>
<reference evidence="6" key="1">
    <citation type="submission" date="2016-10" db="EMBL/GenBank/DDBJ databases">
        <title>Frankia sp. NRRL B-16386 Genome sequencing.</title>
        <authorList>
            <person name="Ghodhbane-Gtari F."/>
            <person name="Swanson E."/>
            <person name="Gueddou A."/>
            <person name="Hezbri K."/>
            <person name="Ktari K."/>
            <person name="Nouioui I."/>
            <person name="Morris K."/>
            <person name="Simpson S."/>
            <person name="Abebe-Akele F."/>
            <person name="Thomas K."/>
            <person name="Gtari M."/>
            <person name="Tisa L.S."/>
        </authorList>
    </citation>
    <scope>NUCLEOTIDE SEQUENCE [LARGE SCALE GENOMIC DNA]</scope>
    <source>
        <strain evidence="6">NRRL B-16386</strain>
    </source>
</reference>
<evidence type="ECO:0000256" key="1">
    <source>
        <dbReference type="ARBA" id="ARBA00022729"/>
    </source>
</evidence>
<dbReference type="Pfam" id="PF00149">
    <property type="entry name" value="Metallophos"/>
    <property type="match status" value="1"/>
</dbReference>
<dbReference type="InterPro" id="IPR029052">
    <property type="entry name" value="Metallo-depent_PP-like"/>
</dbReference>
<feature type="signal peptide" evidence="2">
    <location>
        <begin position="1"/>
        <end position="21"/>
    </location>
</feature>
<evidence type="ECO:0000313" key="6">
    <source>
        <dbReference type="Proteomes" id="UP000188929"/>
    </source>
</evidence>
<accession>A0A1V2I617</accession>
<dbReference type="SUPFAM" id="SSF49363">
    <property type="entry name" value="Purple acid phosphatase, N-terminal domain"/>
    <property type="match status" value="1"/>
</dbReference>
<keyword evidence="1 2" id="KW-0732">Signal</keyword>
<keyword evidence="6" id="KW-1185">Reference proteome</keyword>
<dbReference type="STRING" id="1834516.BL253_24750"/>
<dbReference type="GO" id="GO:0046872">
    <property type="term" value="F:metal ion binding"/>
    <property type="evidence" value="ECO:0007669"/>
    <property type="project" value="InterPro"/>
</dbReference>
<name>A0A1V2I617_9ACTN</name>
<protein>
    <submittedName>
        <fullName evidence="5">Metallophosphoesterase</fullName>
    </submittedName>
</protein>
<dbReference type="InterPro" id="IPR003961">
    <property type="entry name" value="FN3_dom"/>
</dbReference>
<evidence type="ECO:0000313" key="5">
    <source>
        <dbReference type="EMBL" id="ONH26444.1"/>
    </source>
</evidence>
<dbReference type="EMBL" id="MOMC01000051">
    <property type="protein sequence ID" value="ONH26444.1"/>
    <property type="molecule type" value="Genomic_DNA"/>
</dbReference>
<proteinExistence type="predicted"/>
<dbReference type="AlphaFoldDB" id="A0A1V2I617"/>
<dbReference type="Proteomes" id="UP000188929">
    <property type="component" value="Unassembled WGS sequence"/>
</dbReference>
<dbReference type="Gene3D" id="2.60.40.380">
    <property type="entry name" value="Purple acid phosphatase-like, N-terminal"/>
    <property type="match status" value="1"/>
</dbReference>
<evidence type="ECO:0000256" key="2">
    <source>
        <dbReference type="SAM" id="SignalP"/>
    </source>
</evidence>
<dbReference type="PANTHER" id="PTHR22953">
    <property type="entry name" value="ACID PHOSPHATASE RELATED"/>
    <property type="match status" value="1"/>
</dbReference>
<evidence type="ECO:0000259" key="3">
    <source>
        <dbReference type="Pfam" id="PF00149"/>
    </source>
</evidence>
<dbReference type="OrthoDB" id="4507037at2"/>
<dbReference type="InterPro" id="IPR008963">
    <property type="entry name" value="Purple_acid_Pase-like_N"/>
</dbReference>
<feature type="domain" description="Calcineurin-like phosphoesterase" evidence="3">
    <location>
        <begin position="180"/>
        <end position="407"/>
    </location>
</feature>
<dbReference type="PROSITE" id="PS51318">
    <property type="entry name" value="TAT"/>
    <property type="match status" value="1"/>
</dbReference>
<comment type="caution">
    <text evidence="5">The sequence shown here is derived from an EMBL/GenBank/DDBJ whole genome shotgun (WGS) entry which is preliminary data.</text>
</comment>
<organism evidence="5 6">
    <name type="scientific">Pseudofrankia asymbiotica</name>
    <dbReference type="NCBI Taxonomy" id="1834516"/>
    <lineage>
        <taxon>Bacteria</taxon>
        <taxon>Bacillati</taxon>
        <taxon>Actinomycetota</taxon>
        <taxon>Actinomycetes</taxon>
        <taxon>Frankiales</taxon>
        <taxon>Frankiaceae</taxon>
        <taxon>Pseudofrankia</taxon>
    </lineage>
</organism>
<gene>
    <name evidence="5" type="ORF">BL253_24750</name>
</gene>
<evidence type="ECO:0000259" key="4">
    <source>
        <dbReference type="Pfam" id="PF16656"/>
    </source>
</evidence>
<feature type="chain" id="PRO_5012120986" evidence="2">
    <location>
        <begin position="22"/>
        <end position="497"/>
    </location>
</feature>
<dbReference type="InterPro" id="IPR039331">
    <property type="entry name" value="PAPs-like"/>
</dbReference>
<dbReference type="GO" id="GO:0003993">
    <property type="term" value="F:acid phosphatase activity"/>
    <property type="evidence" value="ECO:0007669"/>
    <property type="project" value="InterPro"/>
</dbReference>
<dbReference type="InterPro" id="IPR006311">
    <property type="entry name" value="TAT_signal"/>
</dbReference>
<feature type="domain" description="Purple acid phosphatase N-terminal" evidence="4">
    <location>
        <begin position="53"/>
        <end position="138"/>
    </location>
</feature>
<dbReference type="InterPro" id="IPR004843">
    <property type="entry name" value="Calcineurin-like_PHP"/>
</dbReference>